<feature type="domain" description="OmpA-like" evidence="7">
    <location>
        <begin position="242"/>
        <end position="356"/>
    </location>
</feature>
<protein>
    <submittedName>
        <fullName evidence="8">Peptidoglycan-binding protein ArfA</fullName>
    </submittedName>
</protein>
<dbReference type="PANTHER" id="PTHR30329:SF21">
    <property type="entry name" value="LIPOPROTEIN YIAD-RELATED"/>
    <property type="match status" value="1"/>
</dbReference>
<evidence type="ECO:0000256" key="4">
    <source>
        <dbReference type="PROSITE-ProRule" id="PRU00473"/>
    </source>
</evidence>
<dbReference type="InterPro" id="IPR006665">
    <property type="entry name" value="OmpA-like"/>
</dbReference>
<evidence type="ECO:0000256" key="6">
    <source>
        <dbReference type="SAM" id="Phobius"/>
    </source>
</evidence>
<dbReference type="Proteomes" id="UP000465263">
    <property type="component" value="Unassembled WGS sequence"/>
</dbReference>
<dbReference type="InterPro" id="IPR006664">
    <property type="entry name" value="OMP_bac"/>
</dbReference>
<dbReference type="Pfam" id="PF21923">
    <property type="entry name" value="BON_like"/>
    <property type="match status" value="1"/>
</dbReference>
<evidence type="ECO:0000256" key="3">
    <source>
        <dbReference type="ARBA" id="ARBA00023237"/>
    </source>
</evidence>
<comment type="subcellular location">
    <subcellularLocation>
        <location evidence="1">Cell outer membrane</location>
    </subcellularLocation>
</comment>
<proteinExistence type="predicted"/>
<dbReference type="PROSITE" id="PS01068">
    <property type="entry name" value="OMPA_1"/>
    <property type="match status" value="1"/>
</dbReference>
<evidence type="ECO:0000259" key="7">
    <source>
        <dbReference type="PROSITE" id="PS51123"/>
    </source>
</evidence>
<dbReference type="InterPro" id="IPR006690">
    <property type="entry name" value="OMPA-like_CS"/>
</dbReference>
<dbReference type="EMBL" id="BLKV01000001">
    <property type="protein sequence ID" value="GFG70729.1"/>
    <property type="molecule type" value="Genomic_DNA"/>
</dbReference>
<dbReference type="CDD" id="cd07185">
    <property type="entry name" value="OmpA_C-like"/>
    <property type="match status" value="1"/>
</dbReference>
<dbReference type="InterPro" id="IPR036737">
    <property type="entry name" value="OmpA-like_sf"/>
</dbReference>
<dbReference type="Gene3D" id="3.40.1520.20">
    <property type="match status" value="1"/>
</dbReference>
<dbReference type="PROSITE" id="PS51123">
    <property type="entry name" value="OMPA_2"/>
    <property type="match status" value="1"/>
</dbReference>
<evidence type="ECO:0000313" key="9">
    <source>
        <dbReference type="Proteomes" id="UP000465263"/>
    </source>
</evidence>
<dbReference type="PRINTS" id="PR01023">
    <property type="entry name" value="NAFLGMOTY"/>
</dbReference>
<sequence length="356" mass="35901">MPGSENRTVTGWRTESRFYRGPLGPGWLLALAAIPLLLALIGVGVADRDSIGITAGDAPLPEIPVPSLSMSAAPEANAPGISFAPLSILRNGNVITLNGDLPDTATRAGLIDMLKGLYGNGVQLVDNLNIKPGVKVPDAAALGSVFKASVTMPDFKFKISGGTVRLIGTAPSGAVESAVEAAAQAAWPNLVISNDILVLPDAPGAPRPAAPTPAAPASPAPKQPPTSASPAPAPVGDCGTLQADVAALMATPVTFVTNGYTLSPGTRQQLSRVAESLKGCRSAQVTVSGYTDNTGNDGINVPLSADRAKSVADFLVAQGVPASSVTAKGFGPADPVASNATPDGRAQNRRVAITVS</sequence>
<feature type="transmembrane region" description="Helical" evidence="6">
    <location>
        <begin position="26"/>
        <end position="46"/>
    </location>
</feature>
<keyword evidence="3" id="KW-0998">Cell outer membrane</keyword>
<dbReference type="PRINTS" id="PR01021">
    <property type="entry name" value="OMPADOMAIN"/>
</dbReference>
<comment type="caution">
    <text evidence="8">The sequence shown here is derived from an EMBL/GenBank/DDBJ whole genome shotgun (WGS) entry which is preliminary data.</text>
</comment>
<dbReference type="AlphaFoldDB" id="A0A7I9XLD5"/>
<keyword evidence="6" id="KW-1133">Transmembrane helix</keyword>
<feature type="compositionally biased region" description="Pro residues" evidence="5">
    <location>
        <begin position="203"/>
        <end position="224"/>
    </location>
</feature>
<dbReference type="PANTHER" id="PTHR30329">
    <property type="entry name" value="STATOR ELEMENT OF FLAGELLAR MOTOR COMPLEX"/>
    <property type="match status" value="1"/>
</dbReference>
<dbReference type="GO" id="GO:0009279">
    <property type="term" value="C:cell outer membrane"/>
    <property type="evidence" value="ECO:0007669"/>
    <property type="project" value="UniProtKB-SubCell"/>
</dbReference>
<keyword evidence="2 4" id="KW-0472">Membrane</keyword>
<accession>A0A7I9XLD5</accession>
<organism evidence="8 9">
    <name type="scientific">Mycolicibacter senuensis</name>
    <dbReference type="NCBI Taxonomy" id="386913"/>
    <lineage>
        <taxon>Bacteria</taxon>
        <taxon>Bacillati</taxon>
        <taxon>Actinomycetota</taxon>
        <taxon>Actinomycetes</taxon>
        <taxon>Mycobacteriales</taxon>
        <taxon>Mycobacteriaceae</taxon>
        <taxon>Mycolicibacter</taxon>
    </lineage>
</organism>
<name>A0A7I9XLD5_9MYCO</name>
<dbReference type="Gene3D" id="3.30.1330.60">
    <property type="entry name" value="OmpA-like domain"/>
    <property type="match status" value="1"/>
</dbReference>
<gene>
    <name evidence="8" type="primary">arfA</name>
    <name evidence="8" type="ORF">MSEN_24490</name>
</gene>
<keyword evidence="9" id="KW-1185">Reference proteome</keyword>
<evidence type="ECO:0000256" key="1">
    <source>
        <dbReference type="ARBA" id="ARBA00004442"/>
    </source>
</evidence>
<dbReference type="Pfam" id="PF00691">
    <property type="entry name" value="OmpA"/>
    <property type="match status" value="1"/>
</dbReference>
<dbReference type="InterPro" id="IPR050330">
    <property type="entry name" value="Bact_OuterMem_StrucFunc"/>
</dbReference>
<evidence type="ECO:0000256" key="2">
    <source>
        <dbReference type="ARBA" id="ARBA00023136"/>
    </source>
</evidence>
<dbReference type="SUPFAM" id="SSF103088">
    <property type="entry name" value="OmpA-like"/>
    <property type="match status" value="1"/>
</dbReference>
<dbReference type="InterPro" id="IPR054121">
    <property type="entry name" value="ArfA_BON-like"/>
</dbReference>
<feature type="region of interest" description="Disordered" evidence="5">
    <location>
        <begin position="203"/>
        <end position="235"/>
    </location>
</feature>
<keyword evidence="6" id="KW-0812">Transmembrane</keyword>
<reference evidence="8 9" key="1">
    <citation type="journal article" date="2019" name="Emerg. Microbes Infect.">
        <title>Comprehensive subspecies identification of 175 nontuberculous mycobacteria species based on 7547 genomic profiles.</title>
        <authorList>
            <person name="Matsumoto Y."/>
            <person name="Kinjo T."/>
            <person name="Motooka D."/>
            <person name="Nabeya D."/>
            <person name="Jung N."/>
            <person name="Uechi K."/>
            <person name="Horii T."/>
            <person name="Iida T."/>
            <person name="Fujita J."/>
            <person name="Nakamura S."/>
        </authorList>
    </citation>
    <scope>NUCLEOTIDE SEQUENCE [LARGE SCALE GENOMIC DNA]</scope>
    <source>
        <strain evidence="8 9">JCM 16017</strain>
    </source>
</reference>
<evidence type="ECO:0000313" key="8">
    <source>
        <dbReference type="EMBL" id="GFG70729.1"/>
    </source>
</evidence>
<evidence type="ECO:0000256" key="5">
    <source>
        <dbReference type="SAM" id="MobiDB-lite"/>
    </source>
</evidence>